<proteinExistence type="predicted"/>
<organism evidence="1 2">
    <name type="scientific">Ixodes persulcatus</name>
    <name type="common">Taiga tick</name>
    <dbReference type="NCBI Taxonomy" id="34615"/>
    <lineage>
        <taxon>Eukaryota</taxon>
        <taxon>Metazoa</taxon>
        <taxon>Ecdysozoa</taxon>
        <taxon>Arthropoda</taxon>
        <taxon>Chelicerata</taxon>
        <taxon>Arachnida</taxon>
        <taxon>Acari</taxon>
        <taxon>Parasitiformes</taxon>
        <taxon>Ixodida</taxon>
        <taxon>Ixodoidea</taxon>
        <taxon>Ixodidae</taxon>
        <taxon>Ixodinae</taxon>
        <taxon>Ixodes</taxon>
    </lineage>
</organism>
<keyword evidence="2" id="KW-1185">Reference proteome</keyword>
<comment type="caution">
    <text evidence="1">The sequence shown here is derived from an EMBL/GenBank/DDBJ whole genome shotgun (WGS) entry which is preliminary data.</text>
</comment>
<gene>
    <name evidence="1" type="ORF">HPB47_018340</name>
</gene>
<evidence type="ECO:0000313" key="1">
    <source>
        <dbReference type="EMBL" id="KAG0435743.1"/>
    </source>
</evidence>
<reference evidence="1 2" key="1">
    <citation type="journal article" date="2020" name="Cell">
        <title>Large-Scale Comparative Analyses of Tick Genomes Elucidate Their Genetic Diversity and Vector Capacities.</title>
        <authorList>
            <consortium name="Tick Genome and Microbiome Consortium (TIGMIC)"/>
            <person name="Jia N."/>
            <person name="Wang J."/>
            <person name="Shi W."/>
            <person name="Du L."/>
            <person name="Sun Y."/>
            <person name="Zhan W."/>
            <person name="Jiang J.F."/>
            <person name="Wang Q."/>
            <person name="Zhang B."/>
            <person name="Ji P."/>
            <person name="Bell-Sakyi L."/>
            <person name="Cui X.M."/>
            <person name="Yuan T.T."/>
            <person name="Jiang B.G."/>
            <person name="Yang W.F."/>
            <person name="Lam T.T."/>
            <person name="Chang Q.C."/>
            <person name="Ding S.J."/>
            <person name="Wang X.J."/>
            <person name="Zhu J.G."/>
            <person name="Ruan X.D."/>
            <person name="Zhao L."/>
            <person name="Wei J.T."/>
            <person name="Ye R.Z."/>
            <person name="Que T.C."/>
            <person name="Du C.H."/>
            <person name="Zhou Y.H."/>
            <person name="Cheng J.X."/>
            <person name="Dai P.F."/>
            <person name="Guo W.B."/>
            <person name="Han X.H."/>
            <person name="Huang E.J."/>
            <person name="Li L.F."/>
            <person name="Wei W."/>
            <person name="Gao Y.C."/>
            <person name="Liu J.Z."/>
            <person name="Shao H.Z."/>
            <person name="Wang X."/>
            <person name="Wang C.C."/>
            <person name="Yang T.C."/>
            <person name="Huo Q.B."/>
            <person name="Li W."/>
            <person name="Chen H.Y."/>
            <person name="Chen S.E."/>
            <person name="Zhou L.G."/>
            <person name="Ni X.B."/>
            <person name="Tian J.H."/>
            <person name="Sheng Y."/>
            <person name="Liu T."/>
            <person name="Pan Y.S."/>
            <person name="Xia L.Y."/>
            <person name="Li J."/>
            <person name="Zhao F."/>
            <person name="Cao W.C."/>
        </authorList>
    </citation>
    <scope>NUCLEOTIDE SEQUENCE [LARGE SCALE GENOMIC DNA]</scope>
    <source>
        <strain evidence="1">Iper-2018</strain>
    </source>
</reference>
<dbReference type="Proteomes" id="UP000805193">
    <property type="component" value="Unassembled WGS sequence"/>
</dbReference>
<sequence>MVTMLGKLEEVKGAFCGDNPTTFLNIEDHPLDSIGQKFSHHLWTTVPLTKEFQDPRLSPVRRNRSFLGTGRGGWRQQRAMTALYARFPSESNNTPVRDHSRGAAIRENPRTNKASGALRPNSKRRLLLFSYR</sequence>
<name>A0AC60QL06_IXOPE</name>
<dbReference type="EMBL" id="JABSTQ010007426">
    <property type="protein sequence ID" value="KAG0435743.1"/>
    <property type="molecule type" value="Genomic_DNA"/>
</dbReference>
<accession>A0AC60QL06</accession>
<protein>
    <submittedName>
        <fullName evidence="1">Uncharacterized protein</fullName>
    </submittedName>
</protein>
<evidence type="ECO:0000313" key="2">
    <source>
        <dbReference type="Proteomes" id="UP000805193"/>
    </source>
</evidence>